<accession>A0A3B0VEC8</accession>
<name>A0A3B0VEC8_9ZZZZ</name>
<proteinExistence type="predicted"/>
<protein>
    <submittedName>
        <fullName evidence="1">Uncharacterized protein</fullName>
    </submittedName>
</protein>
<dbReference type="AlphaFoldDB" id="A0A3B0VEC8"/>
<gene>
    <name evidence="1" type="ORF">MNBD_DELTA02-210</name>
</gene>
<organism evidence="1">
    <name type="scientific">hydrothermal vent metagenome</name>
    <dbReference type="NCBI Taxonomy" id="652676"/>
    <lineage>
        <taxon>unclassified sequences</taxon>
        <taxon>metagenomes</taxon>
        <taxon>ecological metagenomes</taxon>
    </lineage>
</organism>
<dbReference type="EMBL" id="UOEZ01000082">
    <property type="protein sequence ID" value="VAW39000.1"/>
    <property type="molecule type" value="Genomic_DNA"/>
</dbReference>
<sequence>MSKGTLKQTEFFESLVNNALDFLATSAQQIEKSPKQSLINLAFAIELFLKARLLAEHWSLIVDKPEKANIQVFLKGNARTISNEKTKQRLENIAGEKILKHEDDIFTIIANHRNKLIHFYNDDYAKGAEKAIEQTVIEQLSAWNCLYRLISERWKEHFIKFKSQFDEVDKLINENRHYLKGKFYALEPAIKKLEKDGIEIRTCNVCNFASVRIDEIEKPLFSKKCLICNPEQSILYEQNILRVECIECNEIIEIEDLGEGTCECGHQTSIDELIDTYGPYEDPKEESEIIYCNECAEPIAIPFRDGHLCLSCLMESDYEGTCGWCNERFSGFDADQSYFLGCPLCDGMKGWDTN</sequence>
<reference evidence="1" key="1">
    <citation type="submission" date="2018-06" db="EMBL/GenBank/DDBJ databases">
        <authorList>
            <person name="Zhirakovskaya E."/>
        </authorList>
    </citation>
    <scope>NUCLEOTIDE SEQUENCE</scope>
</reference>
<evidence type="ECO:0000313" key="1">
    <source>
        <dbReference type="EMBL" id="VAW39000.1"/>
    </source>
</evidence>